<dbReference type="Pfam" id="PF09372">
    <property type="entry name" value="PRANC"/>
    <property type="match status" value="1"/>
</dbReference>
<feature type="domain" description="PRANC" evidence="4">
    <location>
        <begin position="532"/>
        <end position="624"/>
    </location>
</feature>
<gene>
    <name evidence="5" type="primary">SWPV2-023</name>
</gene>
<dbReference type="InterPro" id="IPR002110">
    <property type="entry name" value="Ankyrin_rpt"/>
</dbReference>
<feature type="repeat" description="ANK" evidence="3">
    <location>
        <begin position="170"/>
        <end position="202"/>
    </location>
</feature>
<dbReference type="PANTHER" id="PTHR24198">
    <property type="entry name" value="ANKYRIN REPEAT AND PROTEIN KINASE DOMAIN-CONTAINING PROTEIN"/>
    <property type="match status" value="1"/>
</dbReference>
<dbReference type="InterPro" id="IPR018272">
    <property type="entry name" value="PRANC_domain"/>
</dbReference>
<dbReference type="PROSITE" id="PS50088">
    <property type="entry name" value="ANK_REPEAT"/>
    <property type="match status" value="1"/>
</dbReference>
<organism evidence="5">
    <name type="scientific">Shearwaterpox virus</name>
    <dbReference type="NCBI Taxonomy" id="1974596"/>
    <lineage>
        <taxon>Viruses</taxon>
        <taxon>Varidnaviria</taxon>
        <taxon>Bamfordvirae</taxon>
        <taxon>Nucleocytoviricota</taxon>
        <taxon>Pokkesviricetes</taxon>
        <taxon>Chitovirales</taxon>
        <taxon>Poxviridae</taxon>
        <taxon>Chordopoxvirinae</taxon>
        <taxon>Avipoxvirus</taxon>
        <taxon>Avipoxvirus canarypox</taxon>
        <taxon>Canarypox virus</taxon>
    </lineage>
</organism>
<dbReference type="InterPro" id="IPR036770">
    <property type="entry name" value="Ankyrin_rpt-contain_sf"/>
</dbReference>
<name>A0A1V0QFY7_CNPV</name>
<dbReference type="Gene3D" id="1.25.40.20">
    <property type="entry name" value="Ankyrin repeat-containing domain"/>
    <property type="match status" value="3"/>
</dbReference>
<dbReference type="Pfam" id="PF12796">
    <property type="entry name" value="Ank_2"/>
    <property type="match status" value="1"/>
</dbReference>
<dbReference type="SMART" id="SM00248">
    <property type="entry name" value="ANK"/>
    <property type="match status" value="7"/>
</dbReference>
<evidence type="ECO:0000313" key="5">
    <source>
        <dbReference type="EMBL" id="ARE67242.1"/>
    </source>
</evidence>
<evidence type="ECO:0000259" key="4">
    <source>
        <dbReference type="Pfam" id="PF09372"/>
    </source>
</evidence>
<sequence>MDASVKKLVKAIQQGNRDIIREVINSEDNIISRFYKYTQSFPGYMAAIKCRQADSLLELIYCNAIDKSQLDFMLKCAISSAVDAYCKRRSKNYDDNLDAARKIVKILVDNGATPSNVDIAISYADEWMVKFLVDRGADYTSEGIMYKYMDNSMYFVIKNVISNDPNIVILGKTVLQHAIESNSPFLVSTLVKAGADVTITNSESHKRNAELAASKGNIKILRILINAGIDINSYTYYPAIYHAVRNGNLTMTRLLLKNGSRLFTDDDGESLIKYAVAVRIHNYDLTKLLLKYGATISGSHEKYITHINDSYNLHYRDYLIKNTKIIILLIKNGLNVNDNSVVLHYLRNYNSIRVFKNLIRNIPDINNVKHGSVLEPMIKDNKRINLTKYLIRIGASLEPEVQGKKMYDTLNILFKAVYHAADKKVKILLDSGANINASCDTYGTIMRKVYINNYLFYSNNSRSRIRKNEKVIRILIPYLLWSGIRNNSVSNTIEYNKNIELVNQIMYMKEIKRICDLELNRMKDKVICQHRKITLYDFLSYKKEMDLMMITNTSNILHDNRLNLFKRIIRNRKIELINKRKSIYTILERIGCNTDNTNRFYCLPFEIRFKILSHLTYEDLKYIMSK</sequence>
<evidence type="ECO:0000256" key="2">
    <source>
        <dbReference type="ARBA" id="ARBA00023043"/>
    </source>
</evidence>
<evidence type="ECO:0000256" key="1">
    <source>
        <dbReference type="ARBA" id="ARBA00022737"/>
    </source>
</evidence>
<dbReference type="SUPFAM" id="SSF48403">
    <property type="entry name" value="Ankyrin repeat"/>
    <property type="match status" value="2"/>
</dbReference>
<protein>
    <submittedName>
        <fullName evidence="5">SWPV2-ORF023</fullName>
    </submittedName>
</protein>
<evidence type="ECO:0000256" key="3">
    <source>
        <dbReference type="PROSITE-ProRule" id="PRU00023"/>
    </source>
</evidence>
<proteinExistence type="predicted"/>
<dbReference type="PANTHER" id="PTHR24198:SF165">
    <property type="entry name" value="ANKYRIN REPEAT-CONTAINING PROTEIN-RELATED"/>
    <property type="match status" value="1"/>
</dbReference>
<reference evidence="5" key="1">
    <citation type="journal article" date="2017" name="BMC Genomics">
        <title>Genomic characterization of two novel pathogenic avipoxviruses isolated from pacific shearwaters (Ardenna spp.).</title>
        <authorList>
            <person name="Sarker S."/>
            <person name="Das S."/>
            <person name="Lavers J.L."/>
            <person name="Hutton I."/>
            <person name="Helbig K."/>
            <person name="Imbery J."/>
            <person name="Upton C."/>
            <person name="Raidal S.R."/>
        </authorList>
    </citation>
    <scope>NUCLEOTIDE SEQUENCE [LARGE SCALE GENOMIC DNA]</scope>
    <source>
        <strain evidence="5">SWPV-2</strain>
    </source>
</reference>
<dbReference type="Proteomes" id="UP000319767">
    <property type="component" value="Segment"/>
</dbReference>
<keyword evidence="2 3" id="KW-0040">ANK repeat</keyword>
<accession>A0A1V0QFY7</accession>
<dbReference type="EMBL" id="KX857215">
    <property type="protein sequence ID" value="ARE67242.1"/>
    <property type="molecule type" value="Genomic_DNA"/>
</dbReference>
<keyword evidence="1" id="KW-0677">Repeat</keyword>